<dbReference type="GO" id="GO:0015774">
    <property type="term" value="P:polysaccharide transport"/>
    <property type="evidence" value="ECO:0007669"/>
    <property type="project" value="InterPro"/>
</dbReference>
<gene>
    <name evidence="1" type="ORF">PH7735_01422</name>
</gene>
<keyword evidence="2" id="KW-1185">Reference proteome</keyword>
<evidence type="ECO:0000313" key="1">
    <source>
        <dbReference type="EMBL" id="CUJ91896.1"/>
    </source>
</evidence>
<dbReference type="RefSeq" id="WP_058310552.1">
    <property type="nucleotide sequence ID" value="NZ_CYTW01000001.1"/>
</dbReference>
<accession>A0A0N7M8W9</accession>
<dbReference type="CDD" id="cd16439">
    <property type="entry name" value="beta_Kdo_transferase_KpsC_2"/>
    <property type="match status" value="1"/>
</dbReference>
<dbReference type="EMBL" id="CYTW01000001">
    <property type="protein sequence ID" value="CUJ91896.1"/>
    <property type="molecule type" value="Genomic_DNA"/>
</dbReference>
<dbReference type="GO" id="GO:0000271">
    <property type="term" value="P:polysaccharide biosynthetic process"/>
    <property type="evidence" value="ECO:0007669"/>
    <property type="project" value="InterPro"/>
</dbReference>
<dbReference type="STRING" id="1715693.PH7735_01422"/>
<reference evidence="2" key="1">
    <citation type="submission" date="2015-09" db="EMBL/GenBank/DDBJ databases">
        <authorList>
            <person name="Rodrigo-Torres Lidia"/>
            <person name="Arahal R.David."/>
        </authorList>
    </citation>
    <scope>NUCLEOTIDE SEQUENCE [LARGE SCALE GENOMIC DNA]</scope>
    <source>
        <strain evidence="2">CECT 7735</strain>
    </source>
</reference>
<dbReference type="AlphaFoldDB" id="A0A0N7M8W9"/>
<organism evidence="1 2">
    <name type="scientific">Shimia thalassica</name>
    <dbReference type="NCBI Taxonomy" id="1715693"/>
    <lineage>
        <taxon>Bacteria</taxon>
        <taxon>Pseudomonadati</taxon>
        <taxon>Pseudomonadota</taxon>
        <taxon>Alphaproteobacteria</taxon>
        <taxon>Rhodobacterales</taxon>
        <taxon>Roseobacteraceae</taxon>
    </lineage>
</organism>
<dbReference type="Proteomes" id="UP000051870">
    <property type="component" value="Unassembled WGS sequence"/>
</dbReference>
<sequence>MVPNTYETNAAGDTSRRLFAFNGGFFTQGRLRRIIELAGYELKFGKPSPDDAIAVWGQSPTSGRGEAVSDWTGADITYFEDAFLRSVQPGRIANQPPIGLFVDTKAPHFDPTCPSDLETLLATEPLDDSALLNRARGCIERLKEAHLSKYSGNDPTLTPPEPGYVLVIDQTRGDASVTASQANDATFREMLVFAQEEHPGCRVLIKTHPETNGGAREGYFGPDDETARVSLVTDNYSPWALFEGAVGVYTVSSQMGFEAIFAGHKPRTFGQPFYSGWGLTQDERPVPRRQRILTRAQLFAASMILYPVWYDPHRDRLCDLEDAISALEAETRAWREDRHGWNAHHMRLWKRKPLQKIFGRVQPMSFDKPDDERRQMVWGLNDAPTGSIHVEDGFLRSRGLGAELVPPLSLVCDDLGIYYDPTKESRLEHLVTKRSTLRPDQQHRAERLIASLRGKGISKYNLLGDIPPLPEGRRILVPGQVEDDASIQKGAGDIRTNQDLLRAVRQANPDAILIYKPHPDVLAGLRKGHVESPEDHADIILKQADMAALLEQVNEVWTITSGTGFEALMRDCKVVTYGTPFYAGWGLTVDLGRVPARRQAEPSLAGLVHATLIDYPRYHDPVTDTPCSVEIAVKRLSSGEIPHPGYINRMVSKLQGLLSSYSHLWR</sequence>
<dbReference type="InterPro" id="IPR007833">
    <property type="entry name" value="Capsule_polysaccharide_synth"/>
</dbReference>
<proteinExistence type="predicted"/>
<name>A0A0N7M8W9_9RHOB</name>
<evidence type="ECO:0000313" key="2">
    <source>
        <dbReference type="Proteomes" id="UP000051870"/>
    </source>
</evidence>
<dbReference type="CDD" id="cd16440">
    <property type="entry name" value="beta_Kdo_transferase_KpsC_1"/>
    <property type="match status" value="1"/>
</dbReference>
<dbReference type="Pfam" id="PF05159">
    <property type="entry name" value="Capsule_synth"/>
    <property type="match status" value="3"/>
</dbReference>
<dbReference type="GeneID" id="83880478"/>
<protein>
    <submittedName>
        <fullName evidence="1">Capsule polysaccharide biosynthesis protein</fullName>
    </submittedName>
</protein>